<feature type="domain" description="AMP-binding enzyme C-terminal" evidence="4">
    <location>
        <begin position="454"/>
        <end position="529"/>
    </location>
</feature>
<dbReference type="GO" id="GO:0006631">
    <property type="term" value="P:fatty acid metabolic process"/>
    <property type="evidence" value="ECO:0007669"/>
    <property type="project" value="TreeGrafter"/>
</dbReference>
<dbReference type="GO" id="GO:0031956">
    <property type="term" value="F:medium-chain fatty acid-CoA ligase activity"/>
    <property type="evidence" value="ECO:0007669"/>
    <property type="project" value="TreeGrafter"/>
</dbReference>
<evidence type="ECO:0000313" key="5">
    <source>
        <dbReference type="EMBL" id="CAB4346399.1"/>
    </source>
</evidence>
<evidence type="ECO:0000259" key="4">
    <source>
        <dbReference type="Pfam" id="PF13193"/>
    </source>
</evidence>
<dbReference type="SUPFAM" id="SSF56801">
    <property type="entry name" value="Acetyl-CoA synthetase-like"/>
    <property type="match status" value="1"/>
</dbReference>
<dbReference type="PANTHER" id="PTHR43201">
    <property type="entry name" value="ACYL-COA SYNTHETASE"/>
    <property type="match status" value="1"/>
</dbReference>
<dbReference type="PANTHER" id="PTHR43201:SF5">
    <property type="entry name" value="MEDIUM-CHAIN ACYL-COA LIGASE ACSF2, MITOCHONDRIAL"/>
    <property type="match status" value="1"/>
</dbReference>
<dbReference type="InterPro" id="IPR020845">
    <property type="entry name" value="AMP-binding_CS"/>
</dbReference>
<reference evidence="5" key="1">
    <citation type="submission" date="2020-05" db="EMBL/GenBank/DDBJ databases">
        <authorList>
            <person name="Chiriac C."/>
            <person name="Salcher M."/>
            <person name="Ghai R."/>
            <person name="Kavagutti S V."/>
        </authorList>
    </citation>
    <scope>NUCLEOTIDE SEQUENCE</scope>
</reference>
<keyword evidence="2" id="KW-0436">Ligase</keyword>
<dbReference type="InterPro" id="IPR025110">
    <property type="entry name" value="AMP-bd_C"/>
</dbReference>
<dbReference type="Gene3D" id="3.40.50.12780">
    <property type="entry name" value="N-terminal domain of ligase-like"/>
    <property type="match status" value="1"/>
</dbReference>
<dbReference type="Gene3D" id="3.30.300.30">
    <property type="match status" value="1"/>
</dbReference>
<organism evidence="5">
    <name type="scientific">freshwater metagenome</name>
    <dbReference type="NCBI Taxonomy" id="449393"/>
    <lineage>
        <taxon>unclassified sequences</taxon>
        <taxon>metagenomes</taxon>
        <taxon>ecological metagenomes</taxon>
    </lineage>
</organism>
<dbReference type="AlphaFoldDB" id="A0A6J5ZYU6"/>
<dbReference type="PROSITE" id="PS00455">
    <property type="entry name" value="AMP_BINDING"/>
    <property type="match status" value="1"/>
</dbReference>
<gene>
    <name evidence="5" type="ORF">UFOPK3547_01345</name>
</gene>
<dbReference type="Pfam" id="PF00501">
    <property type="entry name" value="AMP-binding"/>
    <property type="match status" value="1"/>
</dbReference>
<dbReference type="InterPro" id="IPR042099">
    <property type="entry name" value="ANL_N_sf"/>
</dbReference>
<sequence>MRQRVEEARFVLRTFAGAGMLRPENPLRLAKSIDALRSWGTSIAGGYASAAIRRPDSIALIDDDGALTFAQIDSRANALARGFISEGIGNGDGIAVMARNHRHFVETTIAADRIGADLIFLNTMFASPQVSDVCDREAPVAIVYDDEFAEVVAPAAESRKKFVAWTDEPDEAGTQARTLDQLRSGQITEPLSPPPSPGRIIILTSGTTGTPKGAQREQPSSLVPAASLLAAIPLKAGETTLIAPPLFHSWGMAHFSMALMLGSTIVLQRGFDPGESLAAAARHGATALVVVPVMLQRMVDLPEAALAGVDLSRLRIIAASGSALPGELAIRAMDRFGDTLYNLYGSTEVAWATVAGPSDLRAAPGTAGVPPHGTTVRLFDDQDLPVTGLGVTGRIFVGNGLGFDGYTGGETKQQISGLMATGDVGHFDHAGRLFIDGRDDEMIVSGGENVFPREVEDLIADHPGVTEAAVIGVADDDWGQRLRAYVVCASAGAPDEAELQELVRERLARYKVPREVLFIDELPRNATGKVVRRELAAD</sequence>
<evidence type="ECO:0000256" key="1">
    <source>
        <dbReference type="ARBA" id="ARBA00006432"/>
    </source>
</evidence>
<evidence type="ECO:0000256" key="2">
    <source>
        <dbReference type="ARBA" id="ARBA00022598"/>
    </source>
</evidence>
<feature type="domain" description="AMP-dependent synthetase/ligase" evidence="3">
    <location>
        <begin position="50"/>
        <end position="406"/>
    </location>
</feature>
<name>A0A6J5ZYU6_9ZZZZ</name>
<dbReference type="CDD" id="cd04433">
    <property type="entry name" value="AFD_class_I"/>
    <property type="match status" value="1"/>
</dbReference>
<dbReference type="InterPro" id="IPR000873">
    <property type="entry name" value="AMP-dep_synth/lig_dom"/>
</dbReference>
<dbReference type="InterPro" id="IPR045851">
    <property type="entry name" value="AMP-bd_C_sf"/>
</dbReference>
<protein>
    <submittedName>
        <fullName evidence="5">Unannotated protein</fullName>
    </submittedName>
</protein>
<dbReference type="EMBL" id="CAESAN010000127">
    <property type="protein sequence ID" value="CAB4346399.1"/>
    <property type="molecule type" value="Genomic_DNA"/>
</dbReference>
<accession>A0A6J5ZYU6</accession>
<dbReference type="Pfam" id="PF13193">
    <property type="entry name" value="AMP-binding_C"/>
    <property type="match status" value="1"/>
</dbReference>
<proteinExistence type="inferred from homology"/>
<evidence type="ECO:0000259" key="3">
    <source>
        <dbReference type="Pfam" id="PF00501"/>
    </source>
</evidence>
<comment type="similarity">
    <text evidence="1">Belongs to the ATP-dependent AMP-binding enzyme family.</text>
</comment>
<dbReference type="FunFam" id="3.30.300.30:FF:000008">
    <property type="entry name" value="2,3-dihydroxybenzoate-AMP ligase"/>
    <property type="match status" value="1"/>
</dbReference>